<gene>
    <name evidence="1" type="ORF">GCM10022414_15270</name>
</gene>
<dbReference type="RefSeq" id="WP_344934231.1">
    <property type="nucleotide sequence ID" value="NZ_BAABDM010000002.1"/>
</dbReference>
<evidence type="ECO:0000313" key="1">
    <source>
        <dbReference type="EMBL" id="GAA4092632.1"/>
    </source>
</evidence>
<proteinExistence type="predicted"/>
<reference evidence="2" key="1">
    <citation type="journal article" date="2019" name="Int. J. Syst. Evol. Microbiol.">
        <title>The Global Catalogue of Microorganisms (GCM) 10K type strain sequencing project: providing services to taxonomists for standard genome sequencing and annotation.</title>
        <authorList>
            <consortium name="The Broad Institute Genomics Platform"/>
            <consortium name="The Broad Institute Genome Sequencing Center for Infectious Disease"/>
            <person name="Wu L."/>
            <person name="Ma J."/>
        </authorList>
    </citation>
    <scope>NUCLEOTIDE SEQUENCE [LARGE SCALE GENOMIC DNA]</scope>
    <source>
        <strain evidence="2">JCM 17304</strain>
    </source>
</reference>
<name>A0ABP7WQ12_9GAMM</name>
<organism evidence="1 2">
    <name type="scientific">Zhongshania borealis</name>
    <dbReference type="NCBI Taxonomy" id="889488"/>
    <lineage>
        <taxon>Bacteria</taxon>
        <taxon>Pseudomonadati</taxon>
        <taxon>Pseudomonadota</taxon>
        <taxon>Gammaproteobacteria</taxon>
        <taxon>Cellvibrionales</taxon>
        <taxon>Spongiibacteraceae</taxon>
        <taxon>Zhongshania</taxon>
    </lineage>
</organism>
<protein>
    <recommendedName>
        <fullName evidence="3">Amphi-Trp domain-containing protein</fullName>
    </recommendedName>
</protein>
<dbReference type="InterPro" id="IPR027598">
    <property type="entry name" value="Amphi-Trp_dom"/>
</dbReference>
<dbReference type="Proteomes" id="UP001500392">
    <property type="component" value="Unassembled WGS sequence"/>
</dbReference>
<dbReference type="EMBL" id="BAABDM010000002">
    <property type="protein sequence ID" value="GAA4092632.1"/>
    <property type="molecule type" value="Genomic_DNA"/>
</dbReference>
<dbReference type="NCBIfam" id="TIGR04354">
    <property type="entry name" value="amphi-Trp"/>
    <property type="match status" value="1"/>
</dbReference>
<keyword evidence="2" id="KW-1185">Reference proteome</keyword>
<evidence type="ECO:0008006" key="3">
    <source>
        <dbReference type="Google" id="ProtNLM"/>
    </source>
</evidence>
<sequence>MRQGKASFRHESLQDAKTIQDLLKAINKGLAKGKLSFSDDDGDILLAPEGLLKLKVTASQDSHQERLDIRISWQTDDSQIGTKPLQIGD</sequence>
<comment type="caution">
    <text evidence="1">The sequence shown here is derived from an EMBL/GenBank/DDBJ whole genome shotgun (WGS) entry which is preliminary data.</text>
</comment>
<accession>A0ABP7WQ12</accession>
<evidence type="ECO:0000313" key="2">
    <source>
        <dbReference type="Proteomes" id="UP001500392"/>
    </source>
</evidence>